<evidence type="ECO:0000256" key="2">
    <source>
        <dbReference type="ARBA" id="ARBA00008017"/>
    </source>
</evidence>
<comment type="similarity">
    <text evidence="2 4">Belongs to the MscS (TC 1.A.23) family.</text>
</comment>
<evidence type="ECO:0000256" key="1">
    <source>
        <dbReference type="ARBA" id="ARBA00004127"/>
    </source>
</evidence>
<accession>A0A9P9XWT8</accession>
<feature type="transmembrane region" description="Helical" evidence="6">
    <location>
        <begin position="130"/>
        <end position="150"/>
    </location>
</feature>
<dbReference type="GO" id="GO:0005262">
    <property type="term" value="F:calcium channel activity"/>
    <property type="evidence" value="ECO:0007669"/>
    <property type="project" value="TreeGrafter"/>
</dbReference>
<evidence type="ECO:0000256" key="3">
    <source>
        <dbReference type="ARBA" id="ARBA00022837"/>
    </source>
</evidence>
<comment type="caution">
    <text evidence="8">The sequence shown here is derived from an EMBL/GenBank/DDBJ whole genome shotgun (WGS) entry which is preliminary data.</text>
</comment>
<dbReference type="OrthoDB" id="544685at2759"/>
<keyword evidence="9" id="KW-1185">Reference proteome</keyword>
<feature type="compositionally biased region" description="Basic and acidic residues" evidence="5">
    <location>
        <begin position="788"/>
        <end position="804"/>
    </location>
</feature>
<dbReference type="Proteomes" id="UP001055219">
    <property type="component" value="Unassembled WGS sequence"/>
</dbReference>
<comment type="subcellular location">
    <subcellularLocation>
        <location evidence="1">Endomembrane system</location>
        <topology evidence="1">Multi-pass membrane protein</topology>
    </subcellularLocation>
    <subcellularLocation>
        <location evidence="4">Endoplasmic reticulum membrane</location>
    </subcellularLocation>
</comment>
<feature type="transmembrane region" description="Helical" evidence="6">
    <location>
        <begin position="490"/>
        <end position="516"/>
    </location>
</feature>
<dbReference type="InterPro" id="IPR018247">
    <property type="entry name" value="EF_Hand_1_Ca_BS"/>
</dbReference>
<evidence type="ECO:0000256" key="5">
    <source>
        <dbReference type="SAM" id="MobiDB-lite"/>
    </source>
</evidence>
<dbReference type="AlphaFoldDB" id="A0A9P9XWT8"/>
<feature type="transmembrane region" description="Helical" evidence="6">
    <location>
        <begin position="177"/>
        <end position="198"/>
    </location>
</feature>
<evidence type="ECO:0000259" key="7">
    <source>
        <dbReference type="PROSITE" id="PS50222"/>
    </source>
</evidence>
<keyword evidence="6" id="KW-1133">Transmembrane helix</keyword>
<dbReference type="SUPFAM" id="SSF50182">
    <property type="entry name" value="Sm-like ribonucleoproteins"/>
    <property type="match status" value="1"/>
</dbReference>
<keyword evidence="3" id="KW-0106">Calcium</keyword>
<dbReference type="Pfam" id="PF00924">
    <property type="entry name" value="MS_channel_2nd"/>
    <property type="match status" value="1"/>
</dbReference>
<dbReference type="GeneID" id="75833926"/>
<dbReference type="GO" id="GO:0006874">
    <property type="term" value="P:intracellular calcium ion homeostasis"/>
    <property type="evidence" value="ECO:0007669"/>
    <property type="project" value="TreeGrafter"/>
</dbReference>
<keyword evidence="6" id="KW-0812">Transmembrane</keyword>
<gene>
    <name evidence="8" type="ORF">J7T54_007452</name>
</gene>
<proteinExistence type="inferred from homology"/>
<dbReference type="PANTHER" id="PTHR31323:SF14">
    <property type="entry name" value="MECHANOSENSITIVE ION CHANNEL PROTEIN MSY2"/>
    <property type="match status" value="1"/>
</dbReference>
<dbReference type="PIRSF" id="PIRSF017209">
    <property type="entry name" value="Memb_At2g17000_prd"/>
    <property type="match status" value="1"/>
</dbReference>
<dbReference type="GO" id="GO:0005509">
    <property type="term" value="F:calcium ion binding"/>
    <property type="evidence" value="ECO:0007669"/>
    <property type="project" value="InterPro"/>
</dbReference>
<evidence type="ECO:0000313" key="8">
    <source>
        <dbReference type="EMBL" id="KAI6778799.1"/>
    </source>
</evidence>
<dbReference type="PANTHER" id="PTHR31323">
    <property type="entry name" value="MECHANOSENSITIVE ION CHANNEL PROTEIN MSY2"/>
    <property type="match status" value="1"/>
</dbReference>
<evidence type="ECO:0000313" key="9">
    <source>
        <dbReference type="Proteomes" id="UP001055219"/>
    </source>
</evidence>
<organism evidence="8 9">
    <name type="scientific">Emericellopsis cladophorae</name>
    <dbReference type="NCBI Taxonomy" id="2686198"/>
    <lineage>
        <taxon>Eukaryota</taxon>
        <taxon>Fungi</taxon>
        <taxon>Dikarya</taxon>
        <taxon>Ascomycota</taxon>
        <taxon>Pezizomycotina</taxon>
        <taxon>Sordariomycetes</taxon>
        <taxon>Hypocreomycetidae</taxon>
        <taxon>Hypocreales</taxon>
        <taxon>Bionectriaceae</taxon>
        <taxon>Emericellopsis</taxon>
    </lineage>
</organism>
<feature type="transmembrane region" description="Helical" evidence="6">
    <location>
        <begin position="219"/>
        <end position="240"/>
    </location>
</feature>
<dbReference type="InterPro" id="IPR058650">
    <property type="entry name" value="Msy1/2-like"/>
</dbReference>
<dbReference type="PROSITE" id="PS50222">
    <property type="entry name" value="EF_HAND_2"/>
    <property type="match status" value="1"/>
</dbReference>
<keyword evidence="4" id="KW-0256">Endoplasmic reticulum</keyword>
<evidence type="ECO:0000256" key="6">
    <source>
        <dbReference type="SAM" id="Phobius"/>
    </source>
</evidence>
<feature type="compositionally biased region" description="Polar residues" evidence="5">
    <location>
        <begin position="822"/>
        <end position="832"/>
    </location>
</feature>
<keyword evidence="4 6" id="KW-0472">Membrane</keyword>
<feature type="region of interest" description="Disordered" evidence="5">
    <location>
        <begin position="725"/>
        <end position="883"/>
    </location>
</feature>
<feature type="domain" description="EF-hand" evidence="7">
    <location>
        <begin position="434"/>
        <end position="469"/>
    </location>
</feature>
<dbReference type="InterPro" id="IPR011992">
    <property type="entry name" value="EF-hand-dom_pair"/>
</dbReference>
<dbReference type="GO" id="GO:0005789">
    <property type="term" value="C:endoplasmic reticulum membrane"/>
    <property type="evidence" value="ECO:0007669"/>
    <property type="project" value="UniProtKB-SubCell"/>
</dbReference>
<feature type="compositionally biased region" description="Basic and acidic residues" evidence="5">
    <location>
        <begin position="725"/>
        <end position="737"/>
    </location>
</feature>
<dbReference type="InterPro" id="IPR010920">
    <property type="entry name" value="LSM_dom_sf"/>
</dbReference>
<dbReference type="EMBL" id="JAGIXG020000059">
    <property type="protein sequence ID" value="KAI6778799.1"/>
    <property type="molecule type" value="Genomic_DNA"/>
</dbReference>
<feature type="region of interest" description="Disordered" evidence="5">
    <location>
        <begin position="1"/>
        <end position="55"/>
    </location>
</feature>
<feature type="region of interest" description="Disordered" evidence="5">
    <location>
        <begin position="67"/>
        <end position="103"/>
    </location>
</feature>
<evidence type="ECO:0000256" key="4">
    <source>
        <dbReference type="PIRNR" id="PIRNR017209"/>
    </source>
</evidence>
<dbReference type="InterPro" id="IPR016688">
    <property type="entry name" value="MscS-like_plants/fungi"/>
</dbReference>
<feature type="compositionally biased region" description="Pro residues" evidence="5">
    <location>
        <begin position="869"/>
        <end position="883"/>
    </location>
</feature>
<dbReference type="PROSITE" id="PS00018">
    <property type="entry name" value="EF_HAND_1"/>
    <property type="match status" value="1"/>
</dbReference>
<dbReference type="InterPro" id="IPR006685">
    <property type="entry name" value="MscS_channel_2nd"/>
</dbReference>
<feature type="transmembrane region" description="Helical" evidence="6">
    <location>
        <begin position="522"/>
        <end position="545"/>
    </location>
</feature>
<reference evidence="8" key="1">
    <citation type="journal article" date="2021" name="J Fungi (Basel)">
        <title>Genomic and Metabolomic Analyses of the Marine Fungus Emericellopsis cladophorae: Insights into Saltwater Adaptability Mechanisms and Its Biosynthetic Potential.</title>
        <authorList>
            <person name="Goncalves M.F.M."/>
            <person name="Hilario S."/>
            <person name="Van de Peer Y."/>
            <person name="Esteves A.C."/>
            <person name="Alves A."/>
        </authorList>
    </citation>
    <scope>NUCLEOTIDE SEQUENCE</scope>
    <source>
        <strain evidence="8">MUM 19.33</strain>
    </source>
</reference>
<dbReference type="Pfam" id="PF25886">
    <property type="entry name" value="Msy1"/>
    <property type="match status" value="1"/>
</dbReference>
<sequence length="883" mass="97270">MGIPGRQHSLTSRTSGFAKLPDGASRFQQDGNMSGPDDGIPLATVKSHASTGARRADMAITSSLDSTQFEKDKQNEHSHNPFQRHRGRRQKKDDAIGRSNTGDTVGSGPKLNFMGRLYNKIIGFSVVNRYLVYIIPVGIILAIPIIVLAFTGHQNDIPVGNTGRGDDLTIGPPLFRLLLWIEITWLTVWAAKLVAWFIPKLFMFFSGIVSAGTRKYATVLENLSLPLSLFFWALASWLTFRNLFGKSYNSGVNWVRTLETIQSALFCSSAVFLGEKFIVQMIGVTYHQRSFANRIKDSKREIHLLGLLYDASRTLFPMYCPEFAEEDHVINDSIELKFGGGKHSRSKSGTVTPMRLLGEAGRIGGKVTSAFGNIASEISGKQVFNPNSAHSIVLEALEKLRSSDALARRIWMSFVVEGKDSLYFEDVVEVLGPAHRAEAEEAFAAIDGDGNGDISLDEMVRKVVETGKERKAIAEGMKDIGQALGAFDKVLLFVVLLIVIFIFLAFFQSSFVTVIASAGTTLLSLSFIFAVTAQEFLGSCIFLFVKHPYDVGDRVLISDKELIVERISLLYSVFTRTETQQVSQIPNIVLNTYWVDNISRSKSMYESFTVDVSFDTSFEDVELLRQEMENFVRDPENSRDFQPDFTIGIGSIGNLDKLTLEISILHKSNWHNAMVRASRRSKFMCALALAMKKVPINGPGGGGDALGGPANPAYSVAVTDDWASKARDDSAKSKAEARLVPPPSNAAEAEEKEEAAISGIAERPPVREMAGSGHWDDSKLGGSIAREASQRDRDINALRNDMLKRHSTRGRRKAGESIPSLAGSNQGVTSPISPGHSRRELFDEESQIDTRRSFASQRSPQRETHVPQPNVPQPRGPPPAGQR</sequence>
<dbReference type="SUPFAM" id="SSF47473">
    <property type="entry name" value="EF-hand"/>
    <property type="match status" value="1"/>
</dbReference>
<dbReference type="InterPro" id="IPR002048">
    <property type="entry name" value="EF_hand_dom"/>
</dbReference>
<name>A0A9P9XWT8_9HYPO</name>
<protein>
    <recommendedName>
        <fullName evidence="4">Mechanosensitive ion channel protein</fullName>
    </recommendedName>
</protein>
<feature type="compositionally biased region" description="Basic and acidic residues" evidence="5">
    <location>
        <begin position="68"/>
        <end position="79"/>
    </location>
</feature>
<dbReference type="Gene3D" id="1.10.238.10">
    <property type="entry name" value="EF-hand"/>
    <property type="match status" value="1"/>
</dbReference>
<dbReference type="RefSeq" id="XP_051359655.1">
    <property type="nucleotide sequence ID" value="XM_051509362.1"/>
</dbReference>
<reference evidence="8" key="2">
    <citation type="submission" date="2022-07" db="EMBL/GenBank/DDBJ databases">
        <authorList>
            <person name="Goncalves M.F.M."/>
            <person name="Hilario S."/>
            <person name="Van De Peer Y."/>
            <person name="Esteves A.C."/>
            <person name="Alves A."/>
        </authorList>
    </citation>
    <scope>NUCLEOTIDE SEQUENCE</scope>
    <source>
        <strain evidence="8">MUM 19.33</strain>
    </source>
</reference>